<dbReference type="KEGG" id="crw:CROST_034060"/>
<evidence type="ECO:0000313" key="2">
    <source>
        <dbReference type="Proteomes" id="UP000190951"/>
    </source>
</evidence>
<dbReference type="STRING" id="84029.CROST_40640"/>
<name>A0A1S8MBY4_9CLOT</name>
<reference evidence="1 2" key="1">
    <citation type="submission" date="2022-04" db="EMBL/GenBank/DDBJ databases">
        <title>Genome sequence of C. roseum typestrain.</title>
        <authorList>
            <person name="Poehlein A."/>
            <person name="Schoch T."/>
            <person name="Duerre P."/>
            <person name="Daniel R."/>
        </authorList>
    </citation>
    <scope>NUCLEOTIDE SEQUENCE [LARGE SCALE GENOMIC DNA]</scope>
    <source>
        <strain evidence="1 2">DSM 7320</strain>
    </source>
</reference>
<evidence type="ECO:0000313" key="1">
    <source>
        <dbReference type="EMBL" id="URZ12683.1"/>
    </source>
</evidence>
<keyword evidence="2" id="KW-1185">Reference proteome</keyword>
<sequence length="268" mass="30793">MEQKKKSMTIKEIKKLSRQQLEANSKIAYLVVFVYFFIFFILSFIPIIGSIALFVFGGALLLGITTFFLRLAREEKLEIDYLFSGFKKLGSSFLLYFLEGLFIFLWSLITIIPSLILYFLMFGTGESIYNYEDNYIIKVFGLFVVFIILLIPAIIAAYRYSMAYYVLSDCPDIGAYGAIVESKKIMKGNKLKLFYLQISFIGWGILSYIPVLIVLLICSKVFGIHDSNNFIFKFVLGLTRIISSMFVLSYMQTAMANFYIDLKSGHEE</sequence>
<accession>A0A1S8MBY4</accession>
<dbReference type="InterPro" id="IPR010380">
    <property type="entry name" value="DUF975"/>
</dbReference>
<dbReference type="Proteomes" id="UP000190951">
    <property type="component" value="Chromosome"/>
</dbReference>
<proteinExistence type="predicted"/>
<organism evidence="1 2">
    <name type="scientific">Clostridium felsineum</name>
    <dbReference type="NCBI Taxonomy" id="36839"/>
    <lineage>
        <taxon>Bacteria</taxon>
        <taxon>Bacillati</taxon>
        <taxon>Bacillota</taxon>
        <taxon>Clostridia</taxon>
        <taxon>Eubacteriales</taxon>
        <taxon>Clostridiaceae</taxon>
        <taxon>Clostridium</taxon>
    </lineage>
</organism>
<dbReference type="PANTHER" id="PTHR40076:SF1">
    <property type="entry name" value="MEMBRANE PROTEIN"/>
    <property type="match status" value="1"/>
</dbReference>
<dbReference type="AlphaFoldDB" id="A0A1S8MBY4"/>
<gene>
    <name evidence="1" type="ORF">CROST_034060</name>
</gene>
<dbReference type="PANTHER" id="PTHR40076">
    <property type="entry name" value="MEMBRANE PROTEIN-RELATED"/>
    <property type="match status" value="1"/>
</dbReference>
<dbReference type="RefSeq" id="WP_077833188.1">
    <property type="nucleotide sequence ID" value="NZ_CP096983.1"/>
</dbReference>
<dbReference type="Pfam" id="PF06161">
    <property type="entry name" value="DUF975"/>
    <property type="match status" value="1"/>
</dbReference>
<dbReference type="EMBL" id="CP096983">
    <property type="protein sequence ID" value="URZ12683.1"/>
    <property type="molecule type" value="Genomic_DNA"/>
</dbReference>
<protein>
    <submittedName>
        <fullName evidence="1">Uncharacterized protein</fullName>
    </submittedName>
</protein>